<dbReference type="EMBL" id="CP058649">
    <property type="protein sequence ID" value="QUI25260.1"/>
    <property type="molecule type" value="Genomic_DNA"/>
</dbReference>
<comment type="subcellular location">
    <subcellularLocation>
        <location evidence="1">Membrane</location>
        <topology evidence="1">Multi-pass membrane protein</topology>
    </subcellularLocation>
</comment>
<evidence type="ECO:0000256" key="1">
    <source>
        <dbReference type="ARBA" id="ARBA00004141"/>
    </source>
</evidence>
<dbReference type="AlphaFoldDB" id="A0A8J8MP02"/>
<proteinExistence type="inferred from homology"/>
<gene>
    <name evidence="8" type="ORF">HZI73_24465</name>
</gene>
<reference evidence="8" key="1">
    <citation type="submission" date="2020-07" db="EMBL/GenBank/DDBJ databases">
        <title>Vallitalea pronyensis genome.</title>
        <authorList>
            <person name="Postec A."/>
        </authorList>
    </citation>
    <scope>NUCLEOTIDE SEQUENCE</scope>
    <source>
        <strain evidence="8">FatNI3</strain>
    </source>
</reference>
<name>A0A8J8MP02_9FIRM</name>
<dbReference type="PANTHER" id="PTHR22911">
    <property type="entry name" value="ACYL-MALONYL CONDENSING ENZYME-RELATED"/>
    <property type="match status" value="1"/>
</dbReference>
<dbReference type="RefSeq" id="WP_212695959.1">
    <property type="nucleotide sequence ID" value="NZ_CP058649.1"/>
</dbReference>
<dbReference type="InterPro" id="IPR000620">
    <property type="entry name" value="EamA_dom"/>
</dbReference>
<feature type="domain" description="EamA" evidence="7">
    <location>
        <begin position="6"/>
        <end position="137"/>
    </location>
</feature>
<protein>
    <submittedName>
        <fullName evidence="8">DMT family transporter</fullName>
    </submittedName>
</protein>
<feature type="transmembrane region" description="Helical" evidence="6">
    <location>
        <begin position="73"/>
        <end position="91"/>
    </location>
</feature>
<feature type="transmembrane region" description="Helical" evidence="6">
    <location>
        <begin position="177"/>
        <end position="199"/>
    </location>
</feature>
<dbReference type="GO" id="GO:0016020">
    <property type="term" value="C:membrane"/>
    <property type="evidence" value="ECO:0007669"/>
    <property type="project" value="UniProtKB-SubCell"/>
</dbReference>
<keyword evidence="5 6" id="KW-0472">Membrane</keyword>
<dbReference type="PANTHER" id="PTHR22911:SF6">
    <property type="entry name" value="SOLUTE CARRIER FAMILY 35 MEMBER G1"/>
    <property type="match status" value="1"/>
</dbReference>
<evidence type="ECO:0000259" key="7">
    <source>
        <dbReference type="Pfam" id="PF00892"/>
    </source>
</evidence>
<dbReference type="SUPFAM" id="SSF103481">
    <property type="entry name" value="Multidrug resistance efflux transporter EmrE"/>
    <property type="match status" value="2"/>
</dbReference>
<feature type="transmembrane region" description="Helical" evidence="6">
    <location>
        <begin position="7"/>
        <end position="25"/>
    </location>
</feature>
<keyword evidence="9" id="KW-1185">Reference proteome</keyword>
<keyword evidence="4 6" id="KW-1133">Transmembrane helix</keyword>
<feature type="transmembrane region" description="Helical" evidence="6">
    <location>
        <begin position="37"/>
        <end position="53"/>
    </location>
</feature>
<dbReference type="KEGG" id="vpy:HZI73_24465"/>
<feature type="transmembrane region" description="Helical" evidence="6">
    <location>
        <begin position="121"/>
        <end position="139"/>
    </location>
</feature>
<dbReference type="InterPro" id="IPR037185">
    <property type="entry name" value="EmrE-like"/>
</dbReference>
<feature type="domain" description="EamA" evidence="7">
    <location>
        <begin position="151"/>
        <end position="276"/>
    </location>
</feature>
<feature type="transmembrane region" description="Helical" evidence="6">
    <location>
        <begin position="205"/>
        <end position="222"/>
    </location>
</feature>
<evidence type="ECO:0000256" key="6">
    <source>
        <dbReference type="SAM" id="Phobius"/>
    </source>
</evidence>
<feature type="transmembrane region" description="Helical" evidence="6">
    <location>
        <begin position="234"/>
        <end position="253"/>
    </location>
</feature>
<feature type="transmembrane region" description="Helical" evidence="6">
    <location>
        <begin position="145"/>
        <end position="165"/>
    </location>
</feature>
<evidence type="ECO:0000256" key="4">
    <source>
        <dbReference type="ARBA" id="ARBA00022989"/>
    </source>
</evidence>
<evidence type="ECO:0000256" key="3">
    <source>
        <dbReference type="ARBA" id="ARBA00022692"/>
    </source>
</evidence>
<evidence type="ECO:0000256" key="2">
    <source>
        <dbReference type="ARBA" id="ARBA00007362"/>
    </source>
</evidence>
<evidence type="ECO:0000313" key="8">
    <source>
        <dbReference type="EMBL" id="QUI25260.1"/>
    </source>
</evidence>
<accession>A0A8J8MP02</accession>
<evidence type="ECO:0000256" key="5">
    <source>
        <dbReference type="ARBA" id="ARBA00023136"/>
    </source>
</evidence>
<keyword evidence="3 6" id="KW-0812">Transmembrane</keyword>
<organism evidence="8 9">
    <name type="scientific">Vallitalea pronyensis</name>
    <dbReference type="NCBI Taxonomy" id="1348613"/>
    <lineage>
        <taxon>Bacteria</taxon>
        <taxon>Bacillati</taxon>
        <taxon>Bacillota</taxon>
        <taxon>Clostridia</taxon>
        <taxon>Lachnospirales</taxon>
        <taxon>Vallitaleaceae</taxon>
        <taxon>Vallitalea</taxon>
    </lineage>
</organism>
<evidence type="ECO:0000313" key="9">
    <source>
        <dbReference type="Proteomes" id="UP000683246"/>
    </source>
</evidence>
<feature type="transmembrane region" description="Helical" evidence="6">
    <location>
        <begin position="97"/>
        <end position="114"/>
    </location>
</feature>
<dbReference type="Proteomes" id="UP000683246">
    <property type="component" value="Chromosome"/>
</dbReference>
<dbReference type="Pfam" id="PF00892">
    <property type="entry name" value="EamA"/>
    <property type="match status" value="2"/>
</dbReference>
<comment type="similarity">
    <text evidence="2">Belongs to the EamA transporter family.</text>
</comment>
<sequence>MDNKPKAVLFMLISAIAFAIMQTMVKLAGDIPTFEKVLFRNLVSLCVALYVMYRTKTPFFGKKEHQKYLLGRAFLGLGGVTFYFYAIHHLIMADAAMLNKLSPFFVTIFASLFLKEKLSKIQIPALIIVFVGAMLIIKPQFSLEILPTAAGLLSAICAGGAYTIVRLLKNKENPSTIVFYFSFVSVIVMIPLSIINFQMPVGMQWVYLIGTGIFAAMGQYGLTIAYKYAPASEVSIYIYTSIIFSAIMGFLLWGELPGLLSLLGSVLIIVTAVVLYLHQTNHWGKSTAESNNM</sequence>
<feature type="transmembrane region" description="Helical" evidence="6">
    <location>
        <begin position="259"/>
        <end position="277"/>
    </location>
</feature>